<dbReference type="InterPro" id="IPR050222">
    <property type="entry name" value="MATE_MdtK"/>
</dbReference>
<evidence type="ECO:0000256" key="9">
    <source>
        <dbReference type="ARBA" id="ARBA00031636"/>
    </source>
</evidence>
<gene>
    <name evidence="11" type="ORF">BVH74_11480</name>
</gene>
<keyword evidence="3" id="KW-0050">Antiport</keyword>
<feature type="transmembrane region" description="Helical" evidence="10">
    <location>
        <begin position="247"/>
        <end position="273"/>
    </location>
</feature>
<dbReference type="PIRSF" id="PIRSF006603">
    <property type="entry name" value="DinF"/>
    <property type="match status" value="1"/>
</dbReference>
<feature type="transmembrane region" description="Helical" evidence="10">
    <location>
        <begin position="430"/>
        <end position="450"/>
    </location>
</feature>
<feature type="transmembrane region" description="Helical" evidence="10">
    <location>
        <begin position="21"/>
        <end position="41"/>
    </location>
</feature>
<dbReference type="KEGG" id="ppha:BVH74_11480"/>
<dbReference type="NCBIfam" id="TIGR00797">
    <property type="entry name" value="matE"/>
    <property type="match status" value="1"/>
</dbReference>
<organism evidence="11 12">
    <name type="scientific">Halopseudomonas phragmitis</name>
    <dbReference type="NCBI Taxonomy" id="1931241"/>
    <lineage>
        <taxon>Bacteria</taxon>
        <taxon>Pseudomonadati</taxon>
        <taxon>Pseudomonadota</taxon>
        <taxon>Gammaproteobacteria</taxon>
        <taxon>Pseudomonadales</taxon>
        <taxon>Pseudomonadaceae</taxon>
        <taxon>Halopseudomonas</taxon>
    </lineage>
</organism>
<keyword evidence="4" id="KW-1003">Cell membrane</keyword>
<evidence type="ECO:0000256" key="7">
    <source>
        <dbReference type="ARBA" id="ARBA00023065"/>
    </source>
</evidence>
<feature type="transmembrane region" description="Helical" evidence="10">
    <location>
        <begin position="397"/>
        <end position="418"/>
    </location>
</feature>
<dbReference type="GO" id="GO:0015297">
    <property type="term" value="F:antiporter activity"/>
    <property type="evidence" value="ECO:0007669"/>
    <property type="project" value="UniProtKB-KW"/>
</dbReference>
<dbReference type="Proteomes" id="UP000243488">
    <property type="component" value="Chromosome"/>
</dbReference>
<reference evidence="11 12" key="1">
    <citation type="submission" date="2017-03" db="EMBL/GenBank/DDBJ databases">
        <title>Complete genome sequence of the novel DNRA strain Pseudomonas sp. S-6-2 isolated from Chinese polluted river sediment. Journal of Biotechnology.</title>
        <authorList>
            <person name="Li J."/>
            <person name="Xiang F."/>
            <person name="Wang L."/>
            <person name="Xi L."/>
            <person name="Liu J."/>
        </authorList>
    </citation>
    <scope>NUCLEOTIDE SEQUENCE [LARGE SCALE GENOMIC DNA]</scope>
    <source>
        <strain evidence="11 12">S-6-2</strain>
    </source>
</reference>
<evidence type="ECO:0000256" key="2">
    <source>
        <dbReference type="ARBA" id="ARBA00022448"/>
    </source>
</evidence>
<dbReference type="EMBL" id="CP020100">
    <property type="protein sequence ID" value="AQZ95335.1"/>
    <property type="molecule type" value="Genomic_DNA"/>
</dbReference>
<keyword evidence="8 10" id="KW-0472">Membrane</keyword>
<dbReference type="AlphaFoldDB" id="A0A1V0B5Y9"/>
<dbReference type="InterPro" id="IPR002528">
    <property type="entry name" value="MATE_fam"/>
</dbReference>
<dbReference type="RefSeq" id="WP_080050203.1">
    <property type="nucleotide sequence ID" value="NZ_CP020100.1"/>
</dbReference>
<evidence type="ECO:0000256" key="6">
    <source>
        <dbReference type="ARBA" id="ARBA00022989"/>
    </source>
</evidence>
<keyword evidence="7" id="KW-0406">Ion transport</keyword>
<feature type="transmembrane region" description="Helical" evidence="10">
    <location>
        <begin position="101"/>
        <end position="126"/>
    </location>
</feature>
<dbReference type="PANTHER" id="PTHR43298">
    <property type="entry name" value="MULTIDRUG RESISTANCE PROTEIN NORM-RELATED"/>
    <property type="match status" value="1"/>
</dbReference>
<dbReference type="GO" id="GO:0042910">
    <property type="term" value="F:xenobiotic transmembrane transporter activity"/>
    <property type="evidence" value="ECO:0007669"/>
    <property type="project" value="InterPro"/>
</dbReference>
<dbReference type="GO" id="GO:0005886">
    <property type="term" value="C:plasma membrane"/>
    <property type="evidence" value="ECO:0007669"/>
    <property type="project" value="UniProtKB-SubCell"/>
</dbReference>
<accession>A0A1V0B5Y9</accession>
<feature type="transmembrane region" description="Helical" evidence="10">
    <location>
        <begin position="138"/>
        <end position="159"/>
    </location>
</feature>
<protein>
    <recommendedName>
        <fullName evidence="9">Multidrug-efflux transporter</fullName>
    </recommendedName>
</protein>
<dbReference type="GO" id="GO:0006811">
    <property type="term" value="P:monoatomic ion transport"/>
    <property type="evidence" value="ECO:0007669"/>
    <property type="project" value="UniProtKB-KW"/>
</dbReference>
<evidence type="ECO:0000313" key="12">
    <source>
        <dbReference type="Proteomes" id="UP000243488"/>
    </source>
</evidence>
<evidence type="ECO:0000256" key="3">
    <source>
        <dbReference type="ARBA" id="ARBA00022449"/>
    </source>
</evidence>
<evidence type="ECO:0000256" key="5">
    <source>
        <dbReference type="ARBA" id="ARBA00022692"/>
    </source>
</evidence>
<feature type="transmembrane region" description="Helical" evidence="10">
    <location>
        <begin position="53"/>
        <end position="80"/>
    </location>
</feature>
<feature type="transmembrane region" description="Helical" evidence="10">
    <location>
        <begin position="196"/>
        <end position="221"/>
    </location>
</feature>
<dbReference type="CDD" id="cd13131">
    <property type="entry name" value="MATE_NorM_like"/>
    <property type="match status" value="1"/>
</dbReference>
<evidence type="ECO:0000256" key="4">
    <source>
        <dbReference type="ARBA" id="ARBA00022475"/>
    </source>
</evidence>
<feature type="transmembrane region" description="Helical" evidence="10">
    <location>
        <begin position="358"/>
        <end position="376"/>
    </location>
</feature>
<feature type="transmembrane region" description="Helical" evidence="10">
    <location>
        <begin position="326"/>
        <end position="346"/>
    </location>
</feature>
<evidence type="ECO:0000256" key="8">
    <source>
        <dbReference type="ARBA" id="ARBA00023136"/>
    </source>
</evidence>
<keyword evidence="12" id="KW-1185">Reference proteome</keyword>
<name>A0A1V0B5Y9_9GAMM</name>
<proteinExistence type="predicted"/>
<comment type="subcellular location">
    <subcellularLocation>
        <location evidence="1">Cell inner membrane</location>
        <topology evidence="1">Multi-pass membrane protein</topology>
    </subcellularLocation>
</comment>
<evidence type="ECO:0000256" key="1">
    <source>
        <dbReference type="ARBA" id="ARBA00004429"/>
    </source>
</evidence>
<dbReference type="PANTHER" id="PTHR43298:SF2">
    <property type="entry name" value="FMN_FAD EXPORTER YEEO-RELATED"/>
    <property type="match status" value="1"/>
</dbReference>
<keyword evidence="2" id="KW-0813">Transport</keyword>
<feature type="transmembrane region" description="Helical" evidence="10">
    <location>
        <begin position="285"/>
        <end position="306"/>
    </location>
</feature>
<dbReference type="Pfam" id="PF01554">
    <property type="entry name" value="MatE"/>
    <property type="match status" value="2"/>
</dbReference>
<evidence type="ECO:0000313" key="11">
    <source>
        <dbReference type="EMBL" id="AQZ95335.1"/>
    </source>
</evidence>
<evidence type="ECO:0000256" key="10">
    <source>
        <dbReference type="SAM" id="Phobius"/>
    </source>
</evidence>
<dbReference type="STRING" id="1931241.BVH74_11480"/>
<keyword evidence="5 10" id="KW-0812">Transmembrane</keyword>
<feature type="transmembrane region" description="Helical" evidence="10">
    <location>
        <begin position="171"/>
        <end position="190"/>
    </location>
</feature>
<keyword evidence="6 10" id="KW-1133">Transmembrane helix</keyword>
<sequence length="470" mass="50592">MTSGQTNPTRWRRSVTELRSLIWLALPIIAAQTAHTLLGFVDTAMAGRFSAQALAAVALGNAFWVPTFLFLTGTLMILTSKVAASHGAGRLADTGTLIRQGLWLGLLLGCLCGLFLSAMEPVLILMEVEPSLIDPTMAYLRAVAMGFPAVALFQALRALSDGMSRTMPTMLIGFAGLLLNIPANYVLVYGKLGFPALGALGCGIATALVMWFMLLCMVIYLKRSPHFAPSGLFARFDWPSWLTQRQLLGLGLPIGIALFAETSMFGVIALLIGSLGEIVVASHQLALNFTSLLFMVPFSLGLAITVRVSHNLNAHGARAGLFAAKVGIVSSLFYALFSAALVLWLADRIPLIYTNNQQIIALAASLLFYAALYQFSDALQVACAGALRGYQDTRRPMLLTIIAYWLVGMPCGYVLGLTDLLGPARGPAGFWQGLIIGLSAAALFLSIRLARVGARRKRHEAKRRQPRHSP</sequence>
<dbReference type="InterPro" id="IPR048279">
    <property type="entry name" value="MdtK-like"/>
</dbReference>